<dbReference type="PANTHER" id="PTHR10849:SF35">
    <property type="entry name" value="FORMATE HYDROGENLYASE SUBUNIT 6-RELATED"/>
    <property type="match status" value="1"/>
</dbReference>
<protein>
    <submittedName>
        <fullName evidence="7">NADH-ubiquinone oxidoreductase subunit I (NuoI)</fullName>
        <ecNumber evidence="7">1.6.5.3</ecNumber>
    </submittedName>
</protein>
<keyword evidence="3" id="KW-0677">Repeat</keyword>
<keyword evidence="7" id="KW-0830">Ubiquinone</keyword>
<organism evidence="7">
    <name type="scientific">uncultured marine thaumarchaeote KM3_55_F05</name>
    <dbReference type="NCBI Taxonomy" id="1456198"/>
    <lineage>
        <taxon>Archaea</taxon>
        <taxon>Nitrososphaerota</taxon>
        <taxon>environmental samples</taxon>
    </lineage>
</organism>
<keyword evidence="1" id="KW-0004">4Fe-4S</keyword>
<accession>A0A075HD82</accession>
<dbReference type="GO" id="GO:0009060">
    <property type="term" value="P:aerobic respiration"/>
    <property type="evidence" value="ECO:0007669"/>
    <property type="project" value="TreeGrafter"/>
</dbReference>
<dbReference type="SUPFAM" id="SSF54862">
    <property type="entry name" value="4Fe-4S ferredoxins"/>
    <property type="match status" value="1"/>
</dbReference>
<dbReference type="EMBL" id="KF900944">
    <property type="protein sequence ID" value="AIF12407.1"/>
    <property type="molecule type" value="Genomic_DNA"/>
</dbReference>
<sequence>MGFFKAFLDSVSSAVKHLFIKRMTLRYPEQKLDLPGDGFKYDPKAGVGIAGNKGRHILYLDKCTGCQLCAIACDGVAIAIEMVEKESIKYPQNKKSLWPQIDFGRCVFCALCVDACPFDALYMTNEYELSSYDRKSLLFTPEQLAVPPPQRGNVTLKIDEKKGAYHG</sequence>
<dbReference type="GO" id="GO:0051539">
    <property type="term" value="F:4 iron, 4 sulfur cluster binding"/>
    <property type="evidence" value="ECO:0007669"/>
    <property type="project" value="UniProtKB-KW"/>
</dbReference>
<evidence type="ECO:0000259" key="6">
    <source>
        <dbReference type="PROSITE" id="PS51379"/>
    </source>
</evidence>
<dbReference type="Pfam" id="PF12838">
    <property type="entry name" value="Fer4_7"/>
    <property type="match status" value="1"/>
</dbReference>
<evidence type="ECO:0000256" key="5">
    <source>
        <dbReference type="ARBA" id="ARBA00023014"/>
    </source>
</evidence>
<dbReference type="GO" id="GO:0003954">
    <property type="term" value="F:NADH dehydrogenase activity"/>
    <property type="evidence" value="ECO:0007669"/>
    <property type="project" value="TreeGrafter"/>
</dbReference>
<keyword evidence="5" id="KW-0411">Iron-sulfur</keyword>
<keyword evidence="4" id="KW-0408">Iron</keyword>
<dbReference type="PROSITE" id="PS51379">
    <property type="entry name" value="4FE4S_FER_2"/>
    <property type="match status" value="2"/>
</dbReference>
<dbReference type="EC" id="1.6.5.3" evidence="7"/>
<evidence type="ECO:0000256" key="2">
    <source>
        <dbReference type="ARBA" id="ARBA00022723"/>
    </source>
</evidence>
<evidence type="ECO:0000313" key="7">
    <source>
        <dbReference type="EMBL" id="AIF12407.1"/>
    </source>
</evidence>
<dbReference type="Gene3D" id="3.30.70.3270">
    <property type="match status" value="1"/>
</dbReference>
<feature type="domain" description="4Fe-4S ferredoxin-type" evidence="6">
    <location>
        <begin position="54"/>
        <end position="83"/>
    </location>
</feature>
<dbReference type="InterPro" id="IPR010226">
    <property type="entry name" value="NADH_quinone_OxRdtase_chainI"/>
</dbReference>
<keyword evidence="2" id="KW-0479">Metal-binding</keyword>
<dbReference type="InterPro" id="IPR017900">
    <property type="entry name" value="4Fe4S_Fe_S_CS"/>
</dbReference>
<name>A0A075HD82_9ARCH</name>
<gene>
    <name evidence="7" type="primary">nuoI</name>
</gene>
<dbReference type="PANTHER" id="PTHR10849">
    <property type="entry name" value="NADH DEHYDROGENASE UBIQUINONE IRON-SULFUR PROTEIN 8, MITOCHONDRIAL"/>
    <property type="match status" value="1"/>
</dbReference>
<evidence type="ECO:0000256" key="4">
    <source>
        <dbReference type="ARBA" id="ARBA00023004"/>
    </source>
</evidence>
<dbReference type="AlphaFoldDB" id="A0A075HD82"/>
<reference evidence="7" key="1">
    <citation type="journal article" date="2014" name="Genome Biol. Evol.">
        <title>Pangenome evidence for extensive interdomain horizontal transfer affecting lineage core and shell genes in uncultured planktonic thaumarchaeota and euryarchaeota.</title>
        <authorList>
            <person name="Deschamps P."/>
            <person name="Zivanovic Y."/>
            <person name="Moreira D."/>
            <person name="Rodriguez-Valera F."/>
            <person name="Lopez-Garcia P."/>
        </authorList>
    </citation>
    <scope>NUCLEOTIDE SEQUENCE</scope>
</reference>
<evidence type="ECO:0000256" key="3">
    <source>
        <dbReference type="ARBA" id="ARBA00022737"/>
    </source>
</evidence>
<proteinExistence type="predicted"/>
<dbReference type="PROSITE" id="PS00198">
    <property type="entry name" value="4FE4S_FER_1"/>
    <property type="match status" value="1"/>
</dbReference>
<dbReference type="GO" id="GO:0016020">
    <property type="term" value="C:membrane"/>
    <property type="evidence" value="ECO:0007669"/>
    <property type="project" value="InterPro"/>
</dbReference>
<dbReference type="InterPro" id="IPR017896">
    <property type="entry name" value="4Fe4S_Fe-S-bd"/>
</dbReference>
<feature type="domain" description="4Fe-4S ferredoxin-type" evidence="6">
    <location>
        <begin position="97"/>
        <end position="126"/>
    </location>
</feature>
<keyword evidence="7" id="KW-0560">Oxidoreductase</keyword>
<dbReference type="GO" id="GO:0046872">
    <property type="term" value="F:metal ion binding"/>
    <property type="evidence" value="ECO:0007669"/>
    <property type="project" value="UniProtKB-KW"/>
</dbReference>
<evidence type="ECO:0000256" key="1">
    <source>
        <dbReference type="ARBA" id="ARBA00022485"/>
    </source>
</evidence>